<dbReference type="EMBL" id="JAIEZQ010000002">
    <property type="protein sequence ID" value="MBY9076019.1"/>
    <property type="molecule type" value="Genomic_DNA"/>
</dbReference>
<evidence type="ECO:0000313" key="4">
    <source>
        <dbReference type="Proteomes" id="UP000754710"/>
    </source>
</evidence>
<keyword evidence="1" id="KW-0450">Lipoyl</keyword>
<dbReference type="InterPro" id="IPR003016">
    <property type="entry name" value="2-oxoA_DH_lipoyl-BS"/>
</dbReference>
<sequence length="77" mass="8029">MTDVLFPALSEENPDAEGVLATWFVTEGSAVTADQLLAEVQVDKVSAEVLAPSAGVVHLLVEEEAAVPQGTPVARIE</sequence>
<protein>
    <submittedName>
        <fullName evidence="3">Lipoyl domain-containing protein</fullName>
    </submittedName>
</protein>
<dbReference type="PROSITE" id="PS00189">
    <property type="entry name" value="LIPOYL"/>
    <property type="match status" value="1"/>
</dbReference>
<dbReference type="PROSITE" id="PS50968">
    <property type="entry name" value="BIOTINYL_LIPOYL"/>
    <property type="match status" value="1"/>
</dbReference>
<evidence type="ECO:0000256" key="1">
    <source>
        <dbReference type="ARBA" id="ARBA00022823"/>
    </source>
</evidence>
<dbReference type="Pfam" id="PF00364">
    <property type="entry name" value="Biotin_lipoyl"/>
    <property type="match status" value="1"/>
</dbReference>
<keyword evidence="4" id="KW-1185">Reference proteome</keyword>
<dbReference type="SUPFAM" id="SSF51230">
    <property type="entry name" value="Single hybrid motif"/>
    <property type="match status" value="1"/>
</dbReference>
<organism evidence="3 4">
    <name type="scientific">Nocardioides jiangsuensis</name>
    <dbReference type="NCBI Taxonomy" id="2866161"/>
    <lineage>
        <taxon>Bacteria</taxon>
        <taxon>Bacillati</taxon>
        <taxon>Actinomycetota</taxon>
        <taxon>Actinomycetes</taxon>
        <taxon>Propionibacteriales</taxon>
        <taxon>Nocardioidaceae</taxon>
        <taxon>Nocardioides</taxon>
    </lineage>
</organism>
<reference evidence="3 4" key="1">
    <citation type="submission" date="2021-08" db="EMBL/GenBank/DDBJ databases">
        <title>Nocardioides bacterium WL0053 sp. nov., isolated from the sediment.</title>
        <authorList>
            <person name="Wang L."/>
            <person name="Zhang D."/>
            <person name="Zhang A."/>
        </authorList>
    </citation>
    <scope>NUCLEOTIDE SEQUENCE [LARGE SCALE GENOMIC DNA]</scope>
    <source>
        <strain evidence="3 4">WL0053</strain>
    </source>
</reference>
<accession>A0ABS7RLT1</accession>
<dbReference type="Proteomes" id="UP000754710">
    <property type="component" value="Unassembled WGS sequence"/>
</dbReference>
<gene>
    <name evidence="3" type="ORF">K1X13_14385</name>
</gene>
<evidence type="ECO:0000259" key="2">
    <source>
        <dbReference type="PROSITE" id="PS50968"/>
    </source>
</evidence>
<evidence type="ECO:0000313" key="3">
    <source>
        <dbReference type="EMBL" id="MBY9076019.1"/>
    </source>
</evidence>
<dbReference type="InterPro" id="IPR000089">
    <property type="entry name" value="Biotin_lipoyl"/>
</dbReference>
<dbReference type="Gene3D" id="2.40.50.100">
    <property type="match status" value="1"/>
</dbReference>
<comment type="caution">
    <text evidence="3">The sequence shown here is derived from an EMBL/GenBank/DDBJ whole genome shotgun (WGS) entry which is preliminary data.</text>
</comment>
<proteinExistence type="predicted"/>
<name>A0ABS7RLT1_9ACTN</name>
<dbReference type="CDD" id="cd06849">
    <property type="entry name" value="lipoyl_domain"/>
    <property type="match status" value="1"/>
</dbReference>
<dbReference type="InterPro" id="IPR011053">
    <property type="entry name" value="Single_hybrid_motif"/>
</dbReference>
<dbReference type="RefSeq" id="WP_221025706.1">
    <property type="nucleotide sequence ID" value="NZ_JAIEZQ010000002.1"/>
</dbReference>
<feature type="domain" description="Lipoyl-binding" evidence="2">
    <location>
        <begin position="1"/>
        <end position="77"/>
    </location>
</feature>